<dbReference type="AlphaFoldDB" id="A0A0E0EXN8"/>
<dbReference type="Pfam" id="PF00069">
    <property type="entry name" value="Pkinase"/>
    <property type="match status" value="1"/>
</dbReference>
<reference evidence="7" key="2">
    <citation type="submission" date="2018-05" db="EMBL/GenBank/DDBJ databases">
        <title>OmerRS3 (Oryza meridionalis Reference Sequence Version 3).</title>
        <authorList>
            <person name="Zhang J."/>
            <person name="Kudrna D."/>
            <person name="Lee S."/>
            <person name="Talag J."/>
            <person name="Welchert J."/>
            <person name="Wing R.A."/>
        </authorList>
    </citation>
    <scope>NUCLEOTIDE SEQUENCE [LARGE SCALE GENOMIC DNA]</scope>
    <source>
        <strain evidence="7">cv. OR44</strain>
    </source>
</reference>
<dbReference type="FunFam" id="1.10.510.10:FF:000870">
    <property type="entry name" value="OSJNBa0016N04.16-like protein"/>
    <property type="match status" value="1"/>
</dbReference>
<dbReference type="PROSITE" id="PS50011">
    <property type="entry name" value="PROTEIN_KINASE_DOM"/>
    <property type="match status" value="1"/>
</dbReference>
<keyword evidence="1" id="KW-0808">Transferase</keyword>
<dbReference type="FunFam" id="3.30.200.20:FF:000465">
    <property type="entry name" value="Cysteine-rich receptor-like protein kinase 6"/>
    <property type="match status" value="1"/>
</dbReference>
<dbReference type="Gramene" id="OMERI10G06930.1">
    <property type="protein sequence ID" value="OMERI10G06930.1"/>
    <property type="gene ID" value="OMERI10G06930"/>
</dbReference>
<dbReference type="PROSITE" id="PS00108">
    <property type="entry name" value="PROTEIN_KINASE_ST"/>
    <property type="match status" value="1"/>
</dbReference>
<dbReference type="InterPro" id="IPR021864">
    <property type="entry name" value="DUF3475"/>
</dbReference>
<dbReference type="GO" id="GO:0045927">
    <property type="term" value="P:positive regulation of growth"/>
    <property type="evidence" value="ECO:0007669"/>
    <property type="project" value="InterPro"/>
</dbReference>
<keyword evidence="2 5" id="KW-0547">Nucleotide-binding</keyword>
<dbReference type="InterPro" id="IPR011009">
    <property type="entry name" value="Kinase-like_dom_sf"/>
</dbReference>
<keyword evidence="8" id="KW-1185">Reference proteome</keyword>
<feature type="binding site" evidence="5">
    <location>
        <position position="76"/>
    </location>
    <ligand>
        <name>ATP</name>
        <dbReference type="ChEBI" id="CHEBI:30616"/>
    </ligand>
</feature>
<keyword evidence="3" id="KW-0418">Kinase</keyword>
<accession>A0A0E0EXN8</accession>
<dbReference type="Gene3D" id="1.10.510.10">
    <property type="entry name" value="Transferase(Phosphotransferase) domain 1"/>
    <property type="match status" value="1"/>
</dbReference>
<dbReference type="EnsemblPlants" id="OMERI10G06930.1">
    <property type="protein sequence ID" value="OMERI10G06930.1"/>
    <property type="gene ID" value="OMERI10G06930"/>
</dbReference>
<keyword evidence="4 5" id="KW-0067">ATP-binding</keyword>
<evidence type="ECO:0000256" key="4">
    <source>
        <dbReference type="ARBA" id="ARBA00022840"/>
    </source>
</evidence>
<dbReference type="InterPro" id="IPR017441">
    <property type="entry name" value="Protein_kinase_ATP_BS"/>
</dbReference>
<dbReference type="eggNOG" id="ENOG502QQVZ">
    <property type="taxonomic scope" value="Eukaryota"/>
</dbReference>
<dbReference type="PANTHER" id="PTHR45707:SF81">
    <property type="entry name" value="PROTEIN KINASE DOMAIN-CONTAINING PROTEIN"/>
    <property type="match status" value="1"/>
</dbReference>
<evidence type="ECO:0000259" key="6">
    <source>
        <dbReference type="PROSITE" id="PS50011"/>
    </source>
</evidence>
<proteinExistence type="predicted"/>
<sequence length="840" mass="94299">MEGSTSKHDSLVQKHVDFGILENNIQDPTATPMYLPMEFLKTITCDFSKEQELGRGGYGVVYKGILSNGKMIAVKKLLEIHILEDDKFQKEVTFLMDLKHPNIVRFIGYCAESRWEALQLDGKKYVMVEMPRRLLCFEYLHNKSLDKYISAESYGLGWHMRYKIIRGISYGLQYIHEECHIIHLDLKPENILMDDDMGPKIADFGMSRLFGHEQSRIITGSREGTLGYMAPEYLAKGLISTKSDIFSLGVIIMEVITGHRNYPRICTRESFQHFIENVVKNWRDWLERTVGCASMETCCQQVYRCMVIGLACVDPDPKKRPSAWVVIQMLNETECKNRSHVGQALQMFTMKSAYLLDDLTIARTGPSTSNTAKQVIAATYVDSILGARSSTSNTESTVAMSCVPARRSMIEIMAFGVAKILVRGSNMMKSDGAASGERKIGILAFEVANTIVSGSNLMKSLSEESMSHLNEVVLQSEGVHTLISEQYYQLLIIHQADIRLELLYKSREYIILKSELACSKEEAVSAMQYLLKRAQYTMELYKEMCLLDKFEQGKTTVIVQKLVDTVLLIYLEINNAFLHTDEDHYVEAVGNLGETLGSTGLALQYSKVILQIKTLTSEEEVRAEMNRMLQWLVPIAESTRLYYNDGASEQAMNRMEDADDVQDFRCNIIRSRWNNSADSRVSKIGTLFYANKERADSHILCLVKALHQLVLCGYLPRKPRMPPKTHTCPLPVFFRLSSSPSPAAPPLPSALPSRRHCLSPPSLWRCHQEGDELELPSTSLALIDAGTADGGAGGGDRCDDNRKSTAEVGIDVAADRCSGAQGAQVAGPEVADRWRTELPK</sequence>
<dbReference type="Proteomes" id="UP000008021">
    <property type="component" value="Chromosome 10"/>
</dbReference>
<dbReference type="PROSITE" id="PS00107">
    <property type="entry name" value="PROTEIN_KINASE_ATP"/>
    <property type="match status" value="1"/>
</dbReference>
<evidence type="ECO:0000256" key="5">
    <source>
        <dbReference type="PROSITE-ProRule" id="PRU10141"/>
    </source>
</evidence>
<evidence type="ECO:0000256" key="1">
    <source>
        <dbReference type="ARBA" id="ARBA00022679"/>
    </source>
</evidence>
<dbReference type="SMART" id="SM00220">
    <property type="entry name" value="S_TKc"/>
    <property type="match status" value="1"/>
</dbReference>
<organism evidence="7">
    <name type="scientific">Oryza meridionalis</name>
    <dbReference type="NCBI Taxonomy" id="40149"/>
    <lineage>
        <taxon>Eukaryota</taxon>
        <taxon>Viridiplantae</taxon>
        <taxon>Streptophyta</taxon>
        <taxon>Embryophyta</taxon>
        <taxon>Tracheophyta</taxon>
        <taxon>Spermatophyta</taxon>
        <taxon>Magnoliopsida</taxon>
        <taxon>Liliopsida</taxon>
        <taxon>Poales</taxon>
        <taxon>Poaceae</taxon>
        <taxon>BOP clade</taxon>
        <taxon>Oryzoideae</taxon>
        <taxon>Oryzeae</taxon>
        <taxon>Oryzinae</taxon>
        <taxon>Oryza</taxon>
    </lineage>
</organism>
<dbReference type="InterPro" id="IPR000719">
    <property type="entry name" value="Prot_kinase_dom"/>
</dbReference>
<dbReference type="SUPFAM" id="SSF56112">
    <property type="entry name" value="Protein kinase-like (PK-like)"/>
    <property type="match status" value="1"/>
</dbReference>
<reference evidence="7" key="1">
    <citation type="submission" date="2015-04" db="UniProtKB">
        <authorList>
            <consortium name="EnsemblPlants"/>
        </authorList>
    </citation>
    <scope>IDENTIFICATION</scope>
</reference>
<dbReference type="GO" id="GO:0004672">
    <property type="term" value="F:protein kinase activity"/>
    <property type="evidence" value="ECO:0007669"/>
    <property type="project" value="InterPro"/>
</dbReference>
<evidence type="ECO:0000256" key="2">
    <source>
        <dbReference type="ARBA" id="ARBA00022741"/>
    </source>
</evidence>
<dbReference type="InterPro" id="IPR008271">
    <property type="entry name" value="Ser/Thr_kinase_AS"/>
</dbReference>
<evidence type="ECO:0000256" key="3">
    <source>
        <dbReference type="ARBA" id="ARBA00022777"/>
    </source>
</evidence>
<name>A0A0E0EXN8_9ORYZ</name>
<dbReference type="GO" id="GO:0005524">
    <property type="term" value="F:ATP binding"/>
    <property type="evidence" value="ECO:0007669"/>
    <property type="project" value="UniProtKB-UniRule"/>
</dbReference>
<dbReference type="Gene3D" id="3.30.200.20">
    <property type="entry name" value="Phosphorylase Kinase, domain 1"/>
    <property type="match status" value="1"/>
</dbReference>
<protein>
    <recommendedName>
        <fullName evidence="6">Protein kinase domain-containing protein</fullName>
    </recommendedName>
</protein>
<dbReference type="STRING" id="40149.A0A0E0EXN8"/>
<evidence type="ECO:0000313" key="8">
    <source>
        <dbReference type="Proteomes" id="UP000008021"/>
    </source>
</evidence>
<evidence type="ECO:0000313" key="7">
    <source>
        <dbReference type="EnsemblPlants" id="OMERI10G06930.1"/>
    </source>
</evidence>
<dbReference type="PANTHER" id="PTHR45707">
    <property type="entry name" value="C2 CALCIUM/LIPID-BINDING PLANT PHOSPHORIBOSYLTRANSFERASE FAMILY PROTEIN"/>
    <property type="match status" value="1"/>
</dbReference>
<dbReference type="Pfam" id="PF11961">
    <property type="entry name" value="DUF3475"/>
    <property type="match status" value="1"/>
</dbReference>
<feature type="domain" description="Protein kinase" evidence="6">
    <location>
        <begin position="47"/>
        <end position="334"/>
    </location>
</feature>